<organism evidence="1 2">
    <name type="scientific">Thlaspi arvense</name>
    <name type="common">Field penny-cress</name>
    <dbReference type="NCBI Taxonomy" id="13288"/>
    <lineage>
        <taxon>Eukaryota</taxon>
        <taxon>Viridiplantae</taxon>
        <taxon>Streptophyta</taxon>
        <taxon>Embryophyta</taxon>
        <taxon>Tracheophyta</taxon>
        <taxon>Spermatophyta</taxon>
        <taxon>Magnoliopsida</taxon>
        <taxon>eudicotyledons</taxon>
        <taxon>Gunneridae</taxon>
        <taxon>Pentapetalae</taxon>
        <taxon>rosids</taxon>
        <taxon>malvids</taxon>
        <taxon>Brassicales</taxon>
        <taxon>Brassicaceae</taxon>
        <taxon>Thlaspideae</taxon>
        <taxon>Thlaspi</taxon>
    </lineage>
</organism>
<reference evidence="1 2" key="1">
    <citation type="submission" date="2022-03" db="EMBL/GenBank/DDBJ databases">
        <authorList>
            <person name="Nunn A."/>
            <person name="Chopra R."/>
            <person name="Nunn A."/>
            <person name="Contreras Garrido A."/>
        </authorList>
    </citation>
    <scope>NUCLEOTIDE SEQUENCE [LARGE SCALE GENOMIC DNA]</scope>
</reference>
<proteinExistence type="predicted"/>
<accession>A0AAU9SCR1</accession>
<keyword evidence="2" id="KW-1185">Reference proteome</keyword>
<name>A0AAU9SCR1_THLAR</name>
<dbReference type="AlphaFoldDB" id="A0AAU9SCR1"/>
<sequence length="86" mass="9521">MGSAHSAVYEAEKCVVAHQRMIKDISLKVIRLEKAMESDDIAEILASARDLKQNLDFSGHSPRNDHTFPTELTAVLLQRFGGKPSV</sequence>
<dbReference type="EMBL" id="OU466861">
    <property type="protein sequence ID" value="CAH2063650.1"/>
    <property type="molecule type" value="Genomic_DNA"/>
</dbReference>
<dbReference type="Proteomes" id="UP000836841">
    <property type="component" value="Chromosome 5"/>
</dbReference>
<evidence type="ECO:0000313" key="1">
    <source>
        <dbReference type="EMBL" id="CAH2063650.1"/>
    </source>
</evidence>
<protein>
    <submittedName>
        <fullName evidence="1">Uncharacterized protein</fullName>
    </submittedName>
</protein>
<evidence type="ECO:0000313" key="2">
    <source>
        <dbReference type="Proteomes" id="UP000836841"/>
    </source>
</evidence>
<gene>
    <name evidence="1" type="ORF">TAV2_LOCUS17313</name>
</gene>